<dbReference type="GO" id="GO:0016491">
    <property type="term" value="F:oxidoreductase activity"/>
    <property type="evidence" value="ECO:0007669"/>
    <property type="project" value="InterPro"/>
</dbReference>
<evidence type="ECO:0000313" key="2">
    <source>
        <dbReference type="EMBL" id="CAE0709699.1"/>
    </source>
</evidence>
<reference evidence="2" key="1">
    <citation type="submission" date="2021-01" db="EMBL/GenBank/DDBJ databases">
        <authorList>
            <person name="Corre E."/>
            <person name="Pelletier E."/>
            <person name="Niang G."/>
            <person name="Scheremetjew M."/>
            <person name="Finn R."/>
            <person name="Kale V."/>
            <person name="Holt S."/>
            <person name="Cochrane G."/>
            <person name="Meng A."/>
            <person name="Brown T."/>
            <person name="Cohen L."/>
        </authorList>
    </citation>
    <scope>NUCLEOTIDE SEQUENCE</scope>
    <source>
        <strain evidence="2">10249 10 AB</strain>
    </source>
</reference>
<dbReference type="PANTHER" id="PTHR43543:SF1">
    <property type="entry name" value="MALONIC SEMIALDEHYDE REDUCTASE RUTE-RELATED"/>
    <property type="match status" value="1"/>
</dbReference>
<proteinExistence type="predicted"/>
<feature type="region of interest" description="Disordered" evidence="1">
    <location>
        <begin position="350"/>
        <end position="372"/>
    </location>
</feature>
<organism evidence="2">
    <name type="scientific">Pseudo-nitzschia australis</name>
    <dbReference type="NCBI Taxonomy" id="44445"/>
    <lineage>
        <taxon>Eukaryota</taxon>
        <taxon>Sar</taxon>
        <taxon>Stramenopiles</taxon>
        <taxon>Ochrophyta</taxon>
        <taxon>Bacillariophyta</taxon>
        <taxon>Bacillariophyceae</taxon>
        <taxon>Bacillariophycidae</taxon>
        <taxon>Bacillariales</taxon>
        <taxon>Bacillariaceae</taxon>
        <taxon>Pseudo-nitzschia</taxon>
    </lineage>
</organism>
<evidence type="ECO:0008006" key="3">
    <source>
        <dbReference type="Google" id="ProtNLM"/>
    </source>
</evidence>
<name>A0A7S4EFU8_9STRA</name>
<dbReference type="EMBL" id="HBIX01003176">
    <property type="protein sequence ID" value="CAE0709699.1"/>
    <property type="molecule type" value="Transcribed_RNA"/>
</dbReference>
<dbReference type="InterPro" id="IPR000415">
    <property type="entry name" value="Nitroreductase-like"/>
</dbReference>
<dbReference type="InterPro" id="IPR050461">
    <property type="entry name" value="Nitroreductase_HadB/RutE"/>
</dbReference>
<dbReference type="AlphaFoldDB" id="A0A7S4EFU8"/>
<dbReference type="SUPFAM" id="SSF55469">
    <property type="entry name" value="FMN-dependent nitroreductase-like"/>
    <property type="match status" value="1"/>
</dbReference>
<dbReference type="Gene3D" id="3.40.109.10">
    <property type="entry name" value="NADH Oxidase"/>
    <property type="match status" value="1"/>
</dbReference>
<evidence type="ECO:0000256" key="1">
    <source>
        <dbReference type="SAM" id="MobiDB-lite"/>
    </source>
</evidence>
<protein>
    <recommendedName>
        <fullName evidence="3">Nitroreductase domain-containing protein</fullName>
    </recommendedName>
</protein>
<accession>A0A7S4EFU8</accession>
<gene>
    <name evidence="2" type="ORF">PAUS00366_LOCUS2419</name>
</gene>
<sequence length="387" mass="42812">MTASYLSSTTRIRRGLPLSPPPWSLQAPQNLLMAALLIVALNVPSLFSIPSANAFTAVGCTIWQQKQLHLQHPDRCTSTRRGRATFAASLPVDWDGDTDDGAAANNVSLDDAVKNRYACTRYQRYDGIYDNSRKPSPSDPRTVELAKQSLDLACRAPTGFNAQPYKLLLVESLEAKQALSKFCIGRNKDRVLDSDCSVVFLADREAMRSWKDYRAMLLEESNPSAKKNSKKSRLGWLKLRVLVAMFSSGLPLPKILGGPISFGTRLAMRILSWFTRSKLVLPTLSSPECWSQKNTMLVAMTYMLACSARGLDTTPMEGHLSWGIRQSLKIPRRYTIPIVVSTGRAFDATTGETSAESDDLGMGHGNTLETATPRLPNDMVVYENEFP</sequence>
<dbReference type="PANTHER" id="PTHR43543">
    <property type="entry name" value="MALONIC SEMIALDEHYDE REDUCTASE RUTE-RELATED"/>
    <property type="match status" value="1"/>
</dbReference>